<dbReference type="AlphaFoldDB" id="A0A284S839"/>
<dbReference type="Proteomes" id="UP000219338">
    <property type="component" value="Unassembled WGS sequence"/>
</dbReference>
<gene>
    <name evidence="1" type="ORF">ARMOST_20702</name>
</gene>
<dbReference type="EMBL" id="FUEG01000041">
    <property type="protein sequence ID" value="SJL17158.1"/>
    <property type="molecule type" value="Genomic_DNA"/>
</dbReference>
<keyword evidence="2" id="KW-1185">Reference proteome</keyword>
<evidence type="ECO:0000313" key="1">
    <source>
        <dbReference type="EMBL" id="SJL17158.1"/>
    </source>
</evidence>
<reference evidence="2" key="1">
    <citation type="journal article" date="2017" name="Nat. Ecol. Evol.">
        <title>Genome expansion and lineage-specific genetic innovations in the forest pathogenic fungi Armillaria.</title>
        <authorList>
            <person name="Sipos G."/>
            <person name="Prasanna A.N."/>
            <person name="Walter M.C."/>
            <person name="O'Connor E."/>
            <person name="Balint B."/>
            <person name="Krizsan K."/>
            <person name="Kiss B."/>
            <person name="Hess J."/>
            <person name="Varga T."/>
            <person name="Slot J."/>
            <person name="Riley R."/>
            <person name="Boka B."/>
            <person name="Rigling D."/>
            <person name="Barry K."/>
            <person name="Lee J."/>
            <person name="Mihaltcheva S."/>
            <person name="LaButti K."/>
            <person name="Lipzen A."/>
            <person name="Waldron R."/>
            <person name="Moloney N.M."/>
            <person name="Sperisen C."/>
            <person name="Kredics L."/>
            <person name="Vagvoelgyi C."/>
            <person name="Patrignani A."/>
            <person name="Fitzpatrick D."/>
            <person name="Nagy I."/>
            <person name="Doyle S."/>
            <person name="Anderson J.B."/>
            <person name="Grigoriev I.V."/>
            <person name="Gueldener U."/>
            <person name="Muensterkoetter M."/>
            <person name="Nagy L.G."/>
        </authorList>
    </citation>
    <scope>NUCLEOTIDE SEQUENCE [LARGE SCALE GENOMIC DNA]</scope>
    <source>
        <strain evidence="2">C18/9</strain>
    </source>
</reference>
<protein>
    <submittedName>
        <fullName evidence="1">Uncharacterized protein</fullName>
    </submittedName>
</protein>
<organism evidence="1 2">
    <name type="scientific">Armillaria ostoyae</name>
    <name type="common">Armillaria root rot fungus</name>
    <dbReference type="NCBI Taxonomy" id="47428"/>
    <lineage>
        <taxon>Eukaryota</taxon>
        <taxon>Fungi</taxon>
        <taxon>Dikarya</taxon>
        <taxon>Basidiomycota</taxon>
        <taxon>Agaricomycotina</taxon>
        <taxon>Agaricomycetes</taxon>
        <taxon>Agaricomycetidae</taxon>
        <taxon>Agaricales</taxon>
        <taxon>Marasmiineae</taxon>
        <taxon>Physalacriaceae</taxon>
        <taxon>Armillaria</taxon>
    </lineage>
</organism>
<accession>A0A284S839</accession>
<evidence type="ECO:0000313" key="2">
    <source>
        <dbReference type="Proteomes" id="UP000219338"/>
    </source>
</evidence>
<sequence>MDPHTASFDQWFDSLVLKTDRAHHHDAVCDEPSNIVFVDTLSGGPSGSASDDGSLAPFTQAAAMVVRFSRASSAAPHPD</sequence>
<proteinExistence type="predicted"/>
<name>A0A284S839_ARMOS</name>